<dbReference type="EMBL" id="JAJSOF020000023">
    <property type="protein sequence ID" value="KAJ4435881.1"/>
    <property type="molecule type" value="Genomic_DNA"/>
</dbReference>
<protein>
    <submittedName>
        <fullName evidence="2">Uncharacterized protein</fullName>
    </submittedName>
</protein>
<evidence type="ECO:0000313" key="3">
    <source>
        <dbReference type="Proteomes" id="UP001148838"/>
    </source>
</evidence>
<proteinExistence type="predicted"/>
<dbReference type="Proteomes" id="UP001148838">
    <property type="component" value="Unassembled WGS sequence"/>
</dbReference>
<accession>A0ABQ8SNX8</accession>
<evidence type="ECO:0000256" key="1">
    <source>
        <dbReference type="SAM" id="MobiDB-lite"/>
    </source>
</evidence>
<feature type="compositionally biased region" description="Low complexity" evidence="1">
    <location>
        <begin position="14"/>
        <end position="28"/>
    </location>
</feature>
<evidence type="ECO:0000313" key="2">
    <source>
        <dbReference type="EMBL" id="KAJ4435881.1"/>
    </source>
</evidence>
<gene>
    <name evidence="2" type="ORF">ANN_18501</name>
</gene>
<feature type="region of interest" description="Disordered" evidence="1">
    <location>
        <begin position="1"/>
        <end position="36"/>
    </location>
</feature>
<name>A0ABQ8SNX8_PERAM</name>
<sequence>MIGSSAVYSQSAVPTPSTSTSQPSTTQPFSAEEGDDEEMTVLYKTERCCVLCVYPGVSRLSFAVHMLQCHRPTHYRQCEIVSAQSIVPSNLINSSFVTVYTRLCYHYGIFSPFSPEYAIRKVQDNREGLELNGLHQLYFYADDVNMLGEHPQTIRENTGILPGGSKEIGLEVNPENTKHMIMFPDQNIVRNGENKMLRKIFGTKRDEVTGEWRKLHNAELQALYFSPDIIRNIKWTGHITRIDESRNAYRELIGRPEEKLSLGRPRRRWENNIKMDLREVGHDGRDWINLARDRDRWRAYLRAAMNFRVL</sequence>
<comment type="caution">
    <text evidence="2">The sequence shown here is derived from an EMBL/GenBank/DDBJ whole genome shotgun (WGS) entry which is preliminary data.</text>
</comment>
<reference evidence="2 3" key="1">
    <citation type="journal article" date="2022" name="Allergy">
        <title>Genome assembly and annotation of Periplaneta americana reveal a comprehensive cockroach allergen profile.</title>
        <authorList>
            <person name="Wang L."/>
            <person name="Xiong Q."/>
            <person name="Saelim N."/>
            <person name="Wang L."/>
            <person name="Nong W."/>
            <person name="Wan A.T."/>
            <person name="Shi M."/>
            <person name="Liu X."/>
            <person name="Cao Q."/>
            <person name="Hui J.H.L."/>
            <person name="Sookrung N."/>
            <person name="Leung T.F."/>
            <person name="Tungtrongchitr A."/>
            <person name="Tsui S.K.W."/>
        </authorList>
    </citation>
    <scope>NUCLEOTIDE SEQUENCE [LARGE SCALE GENOMIC DNA]</scope>
    <source>
        <strain evidence="2">PWHHKU_190912</strain>
    </source>
</reference>
<organism evidence="2 3">
    <name type="scientific">Periplaneta americana</name>
    <name type="common">American cockroach</name>
    <name type="synonym">Blatta americana</name>
    <dbReference type="NCBI Taxonomy" id="6978"/>
    <lineage>
        <taxon>Eukaryota</taxon>
        <taxon>Metazoa</taxon>
        <taxon>Ecdysozoa</taxon>
        <taxon>Arthropoda</taxon>
        <taxon>Hexapoda</taxon>
        <taxon>Insecta</taxon>
        <taxon>Pterygota</taxon>
        <taxon>Neoptera</taxon>
        <taxon>Polyneoptera</taxon>
        <taxon>Dictyoptera</taxon>
        <taxon>Blattodea</taxon>
        <taxon>Blattoidea</taxon>
        <taxon>Blattidae</taxon>
        <taxon>Blattinae</taxon>
        <taxon>Periplaneta</taxon>
    </lineage>
</organism>
<feature type="compositionally biased region" description="Polar residues" evidence="1">
    <location>
        <begin position="1"/>
        <end position="13"/>
    </location>
</feature>
<keyword evidence="3" id="KW-1185">Reference proteome</keyword>